<dbReference type="InterPro" id="IPR002734">
    <property type="entry name" value="RibDG_C"/>
</dbReference>
<reference evidence="2 3" key="1">
    <citation type="journal article" date="2015" name="Stand. Genomic Sci.">
        <title>Genomic Encyclopedia of Bacterial and Archaeal Type Strains, Phase III: the genomes of soil and plant-associated and newly described type strains.</title>
        <authorList>
            <person name="Whitman W.B."/>
            <person name="Woyke T."/>
            <person name="Klenk H.P."/>
            <person name="Zhou Y."/>
            <person name="Lilburn T.G."/>
            <person name="Beck B.J."/>
            <person name="De Vos P."/>
            <person name="Vandamme P."/>
            <person name="Eisen J.A."/>
            <person name="Garrity G."/>
            <person name="Hugenholtz P."/>
            <person name="Kyrpides N.C."/>
        </authorList>
    </citation>
    <scope>NUCLEOTIDE SEQUENCE [LARGE SCALE GENOMIC DNA]</scope>
    <source>
        <strain evidence="2 3">VKM Ac-2572</strain>
    </source>
</reference>
<dbReference type="Gene3D" id="3.40.430.10">
    <property type="entry name" value="Dihydrofolate Reductase, subunit A"/>
    <property type="match status" value="1"/>
</dbReference>
<comment type="caution">
    <text evidence="2">The sequence shown here is derived from an EMBL/GenBank/DDBJ whole genome shotgun (WGS) entry which is preliminary data.</text>
</comment>
<dbReference type="InterPro" id="IPR024072">
    <property type="entry name" value="DHFR-like_dom_sf"/>
</dbReference>
<proteinExistence type="predicted"/>
<dbReference type="AlphaFoldDB" id="A0A4R2HHT5"/>
<dbReference type="InterPro" id="IPR050765">
    <property type="entry name" value="Riboflavin_Biosynth_HTPR"/>
</dbReference>
<accession>A0A4R2HHT5</accession>
<dbReference type="PANTHER" id="PTHR38011:SF11">
    <property type="entry name" value="2,5-DIAMINO-6-RIBOSYLAMINO-4(3H)-PYRIMIDINONE 5'-PHOSPHATE REDUCTASE"/>
    <property type="match status" value="1"/>
</dbReference>
<protein>
    <submittedName>
        <fullName evidence="2">Dihydrofolate reductase</fullName>
    </submittedName>
</protein>
<dbReference type="GO" id="GO:0008703">
    <property type="term" value="F:5-amino-6-(5-phosphoribosylamino)uracil reductase activity"/>
    <property type="evidence" value="ECO:0007669"/>
    <property type="project" value="InterPro"/>
</dbReference>
<dbReference type="Proteomes" id="UP000294508">
    <property type="component" value="Unassembled WGS sequence"/>
</dbReference>
<dbReference type="OrthoDB" id="3471498at2"/>
<evidence type="ECO:0000313" key="2">
    <source>
        <dbReference type="EMBL" id="TCO28507.1"/>
    </source>
</evidence>
<dbReference type="EMBL" id="SLWN01000006">
    <property type="protein sequence ID" value="TCO28507.1"/>
    <property type="molecule type" value="Genomic_DNA"/>
</dbReference>
<dbReference type="GO" id="GO:0009231">
    <property type="term" value="P:riboflavin biosynthetic process"/>
    <property type="evidence" value="ECO:0007669"/>
    <property type="project" value="InterPro"/>
</dbReference>
<sequence length="186" mass="21157">MGKLIYSMITSLDGYVSDREGNFGWGAPEEESHEFVSELSRGIGTYLYGRRMYETMVYWETAHTVPDQPQYIKDYARIWQATEKIVYSTTLRQVASERTRIERTFDPDAVRALKAESELDITVDGPHLAAQAIRAGLVDEYQLYVGPAIVGGGNRFFPDGVTVDLELLDERHFTNGVLYLRYAVSR</sequence>
<dbReference type="Pfam" id="PF01872">
    <property type="entry name" value="RibD_C"/>
    <property type="match status" value="1"/>
</dbReference>
<keyword evidence="3" id="KW-1185">Reference proteome</keyword>
<evidence type="ECO:0000259" key="1">
    <source>
        <dbReference type="Pfam" id="PF01872"/>
    </source>
</evidence>
<evidence type="ECO:0000313" key="3">
    <source>
        <dbReference type="Proteomes" id="UP000294508"/>
    </source>
</evidence>
<gene>
    <name evidence="2" type="ORF">EV652_106493</name>
</gene>
<dbReference type="PANTHER" id="PTHR38011">
    <property type="entry name" value="DIHYDROFOLATE REDUCTASE FAMILY PROTEIN (AFU_ORTHOLOGUE AFUA_8G06820)"/>
    <property type="match status" value="1"/>
</dbReference>
<dbReference type="RefSeq" id="WP_132210682.1">
    <property type="nucleotide sequence ID" value="NZ_SLWN01000006.1"/>
</dbReference>
<feature type="domain" description="Bacterial bifunctional deaminase-reductase C-terminal" evidence="1">
    <location>
        <begin position="3"/>
        <end position="178"/>
    </location>
</feature>
<organism evidence="2 3">
    <name type="scientific">Kribbella steppae</name>
    <dbReference type="NCBI Taxonomy" id="2512223"/>
    <lineage>
        <taxon>Bacteria</taxon>
        <taxon>Bacillati</taxon>
        <taxon>Actinomycetota</taxon>
        <taxon>Actinomycetes</taxon>
        <taxon>Propionibacteriales</taxon>
        <taxon>Kribbellaceae</taxon>
        <taxon>Kribbella</taxon>
    </lineage>
</organism>
<dbReference type="SUPFAM" id="SSF53597">
    <property type="entry name" value="Dihydrofolate reductase-like"/>
    <property type="match status" value="1"/>
</dbReference>
<name>A0A4R2HHT5_9ACTN</name>